<reference evidence="4 5" key="1">
    <citation type="submission" date="2018-03" db="EMBL/GenBank/DDBJ databases">
        <title>Genomic Encyclopedia of Type Strains, Phase III (KMG-III): the genomes of soil and plant-associated and newly described type strains.</title>
        <authorList>
            <person name="Whitman W."/>
        </authorList>
    </citation>
    <scope>NUCLEOTIDE SEQUENCE [LARGE SCALE GENOMIC DNA]</scope>
    <source>
        <strain evidence="4 5">CGMCC 1.12484</strain>
    </source>
</reference>
<sequence>MSQPDATTPDDPAGSSGSSESPGSSSASSATTGSSKVSSADSPDESTAGEGTSVDRVVVGHDGSPSSDSALELALEISEKMAIPLLIMRSWTVDSAPHGALFSHGYVSTFDEVSTLIRANLITETRRFVDRHPAAEVHYYSTLGQAANALLKLSKGARMLVVGSRGRGGFASLMLGSVSDQCVRHAGCPVLVSRPRVPAEPATPPLP</sequence>
<organism evidence="4 5">
    <name type="scientific">Glaciihabitans tibetensis</name>
    <dbReference type="NCBI Taxonomy" id="1266600"/>
    <lineage>
        <taxon>Bacteria</taxon>
        <taxon>Bacillati</taxon>
        <taxon>Actinomycetota</taxon>
        <taxon>Actinomycetes</taxon>
        <taxon>Micrococcales</taxon>
        <taxon>Microbacteriaceae</taxon>
        <taxon>Glaciihabitans</taxon>
    </lineage>
</organism>
<keyword evidence="5" id="KW-1185">Reference proteome</keyword>
<proteinExistence type="inferred from homology"/>
<feature type="compositionally biased region" description="Low complexity" evidence="2">
    <location>
        <begin position="13"/>
        <end position="40"/>
    </location>
</feature>
<dbReference type="Gene3D" id="3.40.50.620">
    <property type="entry name" value="HUPs"/>
    <property type="match status" value="1"/>
</dbReference>
<comment type="caution">
    <text evidence="4">The sequence shown here is derived from an EMBL/GenBank/DDBJ whole genome shotgun (WGS) entry which is preliminary data.</text>
</comment>
<dbReference type="RefSeq" id="WP_106211365.1">
    <property type="nucleotide sequence ID" value="NZ_PVTL01000003.1"/>
</dbReference>
<dbReference type="AlphaFoldDB" id="A0A2T0VFW7"/>
<dbReference type="InterPro" id="IPR006016">
    <property type="entry name" value="UspA"/>
</dbReference>
<comment type="similarity">
    <text evidence="1">Belongs to the universal stress protein A family.</text>
</comment>
<evidence type="ECO:0000256" key="1">
    <source>
        <dbReference type="ARBA" id="ARBA00008791"/>
    </source>
</evidence>
<dbReference type="PRINTS" id="PR01438">
    <property type="entry name" value="UNVRSLSTRESS"/>
</dbReference>
<feature type="domain" description="UspA" evidence="3">
    <location>
        <begin position="55"/>
        <end position="194"/>
    </location>
</feature>
<dbReference type="PANTHER" id="PTHR31964:SF113">
    <property type="entry name" value="USPA DOMAIN-CONTAINING PROTEIN"/>
    <property type="match status" value="1"/>
</dbReference>
<dbReference type="Proteomes" id="UP000237983">
    <property type="component" value="Unassembled WGS sequence"/>
</dbReference>
<protein>
    <submittedName>
        <fullName evidence="4">Nucleotide-binding universal stress UspA family protein</fullName>
    </submittedName>
</protein>
<name>A0A2T0VFW7_9MICO</name>
<evidence type="ECO:0000256" key="2">
    <source>
        <dbReference type="SAM" id="MobiDB-lite"/>
    </source>
</evidence>
<dbReference type="Pfam" id="PF00582">
    <property type="entry name" value="Usp"/>
    <property type="match status" value="1"/>
</dbReference>
<dbReference type="OrthoDB" id="6174426at2"/>
<evidence type="ECO:0000313" key="4">
    <source>
        <dbReference type="EMBL" id="PRY69093.1"/>
    </source>
</evidence>
<evidence type="ECO:0000313" key="5">
    <source>
        <dbReference type="Proteomes" id="UP000237983"/>
    </source>
</evidence>
<dbReference type="InterPro" id="IPR006015">
    <property type="entry name" value="Universal_stress_UspA"/>
</dbReference>
<dbReference type="InterPro" id="IPR014729">
    <property type="entry name" value="Rossmann-like_a/b/a_fold"/>
</dbReference>
<dbReference type="SUPFAM" id="SSF52402">
    <property type="entry name" value="Adenine nucleotide alpha hydrolases-like"/>
    <property type="match status" value="1"/>
</dbReference>
<feature type="region of interest" description="Disordered" evidence="2">
    <location>
        <begin position="1"/>
        <end position="65"/>
    </location>
</feature>
<dbReference type="EMBL" id="PVTL01000003">
    <property type="protein sequence ID" value="PRY69093.1"/>
    <property type="molecule type" value="Genomic_DNA"/>
</dbReference>
<evidence type="ECO:0000259" key="3">
    <source>
        <dbReference type="Pfam" id="PF00582"/>
    </source>
</evidence>
<gene>
    <name evidence="4" type="ORF">B0I08_103299</name>
</gene>
<dbReference type="PANTHER" id="PTHR31964">
    <property type="entry name" value="ADENINE NUCLEOTIDE ALPHA HYDROLASES-LIKE SUPERFAMILY PROTEIN"/>
    <property type="match status" value="1"/>
</dbReference>
<accession>A0A2T0VFW7</accession>